<keyword evidence="5" id="KW-0547">Nucleotide-binding</keyword>
<dbReference type="InterPro" id="IPR005467">
    <property type="entry name" value="His_kinase_dom"/>
</dbReference>
<evidence type="ECO:0000259" key="11">
    <source>
        <dbReference type="PROSITE" id="PS50109"/>
    </source>
</evidence>
<evidence type="ECO:0000313" key="12">
    <source>
        <dbReference type="EMBL" id="RZS74256.1"/>
    </source>
</evidence>
<dbReference type="SUPFAM" id="SSF48452">
    <property type="entry name" value="TPR-like"/>
    <property type="match status" value="2"/>
</dbReference>
<dbReference type="InterPro" id="IPR036890">
    <property type="entry name" value="HATPase_C_sf"/>
</dbReference>
<feature type="domain" description="Histidine kinase" evidence="11">
    <location>
        <begin position="460"/>
        <end position="655"/>
    </location>
</feature>
<dbReference type="PANTHER" id="PTHR24421">
    <property type="entry name" value="NITRATE/NITRITE SENSOR PROTEIN NARX-RELATED"/>
    <property type="match status" value="1"/>
</dbReference>
<dbReference type="EMBL" id="SGXA01000001">
    <property type="protein sequence ID" value="RZS74256.1"/>
    <property type="molecule type" value="Genomic_DNA"/>
</dbReference>
<keyword evidence="10" id="KW-1133">Transmembrane helix</keyword>
<keyword evidence="7" id="KW-0067">ATP-binding</keyword>
<keyword evidence="4" id="KW-0808">Transferase</keyword>
<dbReference type="SUPFAM" id="SSF55874">
    <property type="entry name" value="ATPase domain of HSP90 chaperone/DNA topoisomerase II/histidine kinase"/>
    <property type="match status" value="1"/>
</dbReference>
<feature type="transmembrane region" description="Helical" evidence="10">
    <location>
        <begin position="401"/>
        <end position="424"/>
    </location>
</feature>
<evidence type="ECO:0000256" key="7">
    <source>
        <dbReference type="ARBA" id="ARBA00022840"/>
    </source>
</evidence>
<dbReference type="CDD" id="cd16917">
    <property type="entry name" value="HATPase_UhpB-NarQ-NarX-like"/>
    <property type="match status" value="1"/>
</dbReference>
<dbReference type="EC" id="2.7.13.3" evidence="2"/>
<evidence type="ECO:0000256" key="8">
    <source>
        <dbReference type="ARBA" id="ARBA00023012"/>
    </source>
</evidence>
<dbReference type="GO" id="GO:0000155">
    <property type="term" value="F:phosphorelay sensor kinase activity"/>
    <property type="evidence" value="ECO:0007669"/>
    <property type="project" value="InterPro"/>
</dbReference>
<evidence type="ECO:0000256" key="3">
    <source>
        <dbReference type="ARBA" id="ARBA00022553"/>
    </source>
</evidence>
<dbReference type="Proteomes" id="UP000293874">
    <property type="component" value="Unassembled WGS sequence"/>
</dbReference>
<proteinExistence type="predicted"/>
<evidence type="ECO:0000256" key="4">
    <source>
        <dbReference type="ARBA" id="ARBA00022679"/>
    </source>
</evidence>
<dbReference type="SMART" id="SM00028">
    <property type="entry name" value="TPR"/>
    <property type="match status" value="6"/>
</dbReference>
<dbReference type="Gene3D" id="1.25.40.10">
    <property type="entry name" value="Tetratricopeptide repeat domain"/>
    <property type="match status" value="2"/>
</dbReference>
<keyword evidence="10" id="KW-0472">Membrane</keyword>
<reference evidence="12 13" key="1">
    <citation type="submission" date="2019-02" db="EMBL/GenBank/DDBJ databases">
        <title>Genomic Encyclopedia of Type Strains, Phase IV (KMG-IV): sequencing the most valuable type-strain genomes for metagenomic binning, comparative biology and taxonomic classification.</title>
        <authorList>
            <person name="Goeker M."/>
        </authorList>
    </citation>
    <scope>NUCLEOTIDE SEQUENCE [LARGE SCALE GENOMIC DNA]</scope>
    <source>
        <strain evidence="12 13">DSM 18116</strain>
    </source>
</reference>
<accession>A0A4V2F1M1</accession>
<dbReference type="AlphaFoldDB" id="A0A4V2F1M1"/>
<evidence type="ECO:0000256" key="9">
    <source>
        <dbReference type="SAM" id="Coils"/>
    </source>
</evidence>
<dbReference type="Gene3D" id="3.30.565.10">
    <property type="entry name" value="Histidine kinase-like ATPase, C-terminal domain"/>
    <property type="match status" value="1"/>
</dbReference>
<dbReference type="GO" id="GO:0016020">
    <property type="term" value="C:membrane"/>
    <property type="evidence" value="ECO:0007669"/>
    <property type="project" value="InterPro"/>
</dbReference>
<organism evidence="12 13">
    <name type="scientific">Pseudobacter ginsenosidimutans</name>
    <dbReference type="NCBI Taxonomy" id="661488"/>
    <lineage>
        <taxon>Bacteria</taxon>
        <taxon>Pseudomonadati</taxon>
        <taxon>Bacteroidota</taxon>
        <taxon>Chitinophagia</taxon>
        <taxon>Chitinophagales</taxon>
        <taxon>Chitinophagaceae</taxon>
        <taxon>Pseudobacter</taxon>
    </lineage>
</organism>
<evidence type="ECO:0000256" key="2">
    <source>
        <dbReference type="ARBA" id="ARBA00012438"/>
    </source>
</evidence>
<dbReference type="GO" id="GO:0005524">
    <property type="term" value="F:ATP binding"/>
    <property type="evidence" value="ECO:0007669"/>
    <property type="project" value="UniProtKB-KW"/>
</dbReference>
<keyword evidence="13" id="KW-1185">Reference proteome</keyword>
<protein>
    <recommendedName>
        <fullName evidence="2">histidine kinase</fullName>
        <ecNumber evidence="2">2.7.13.3</ecNumber>
    </recommendedName>
</protein>
<evidence type="ECO:0000313" key="13">
    <source>
        <dbReference type="Proteomes" id="UP000293874"/>
    </source>
</evidence>
<keyword evidence="3" id="KW-0597">Phosphoprotein</keyword>
<keyword evidence="9" id="KW-0175">Coiled coil</keyword>
<keyword evidence="10" id="KW-0812">Transmembrane</keyword>
<dbReference type="GO" id="GO:0046983">
    <property type="term" value="F:protein dimerization activity"/>
    <property type="evidence" value="ECO:0007669"/>
    <property type="project" value="InterPro"/>
</dbReference>
<comment type="caution">
    <text evidence="12">The sequence shown here is derived from an EMBL/GenBank/DDBJ whole genome shotgun (WGS) entry which is preliminary data.</text>
</comment>
<dbReference type="SMART" id="SM00387">
    <property type="entry name" value="HATPase_c"/>
    <property type="match status" value="1"/>
</dbReference>
<dbReference type="InterPro" id="IPR011712">
    <property type="entry name" value="Sig_transdc_His_kin_sub3_dim/P"/>
</dbReference>
<evidence type="ECO:0000256" key="10">
    <source>
        <dbReference type="SAM" id="Phobius"/>
    </source>
</evidence>
<comment type="catalytic activity">
    <reaction evidence="1">
        <text>ATP + protein L-histidine = ADP + protein N-phospho-L-histidine.</text>
        <dbReference type="EC" id="2.7.13.3"/>
    </reaction>
</comment>
<dbReference type="PANTHER" id="PTHR24421:SF10">
    <property type="entry name" value="NITRATE_NITRITE SENSOR PROTEIN NARQ"/>
    <property type="match status" value="1"/>
</dbReference>
<gene>
    <name evidence="12" type="ORF">EV199_0100</name>
</gene>
<dbReference type="Gene3D" id="1.20.5.1930">
    <property type="match status" value="1"/>
</dbReference>
<dbReference type="InterPro" id="IPR019734">
    <property type="entry name" value="TPR_rpt"/>
</dbReference>
<evidence type="ECO:0000256" key="1">
    <source>
        <dbReference type="ARBA" id="ARBA00000085"/>
    </source>
</evidence>
<dbReference type="InterPro" id="IPR050482">
    <property type="entry name" value="Sensor_HK_TwoCompSys"/>
</dbReference>
<dbReference type="Pfam" id="PF02518">
    <property type="entry name" value="HATPase_c"/>
    <property type="match status" value="1"/>
</dbReference>
<sequence>MHGIYYFTGMKRSFILLALALLSGIGLQAQSLNKDSLLLQLGSQSEDSNKAKTLYHLSMIYEKSDLDSASLYLEKLRSLSQQLNYLRGQYLYYERKTVVSFTNGDFTLAMEEARKGLELAKQMNNAGFEIVMLNNIAICYEYTGKFQEQLDYTLRVKKKIEDTKDSAKMSGLYHGLSNVYSNLGQNRKSVDCALFSIELYEKYKKTNHYINRVYAGLGQSYEALGITDSAEIAYSKGITESIRLNDRFAEGTLYKFVTHLYAALGKYNEMLDMANRGLRLAKELKSRHLEASALYNIAAASFYNNQNATAKQYIHQAIRIAEEDSLRANLQDSYKLLSYIEAKNGNHQSAAFAIGKADSLQQASLNEEVANSAADLEKKYETEKKEAQIALQAASIKQKNIINYILIGSAIGLLVIIILIYLNYRNKQQLQQQRIGELETEKQLLATQSLLKGQEDERSRLAKDLHDGLGGLLSGVKLQLGAMKGNVILTEENSRSFNNALSKLDESISEMRRVAHNMMPEALINLGLQQALQDYCDGLSESQSFQINGEFHGLEQRMHPSEEVVVYRIVQELLNNAVKHSGATVILAQVMRQENKLTITVEDNGKGFNKEQLNFYDSAGFRNIQSRVNYLRGQIDIQSVPGKGTAIYIECIIENNG</sequence>
<evidence type="ECO:0000256" key="5">
    <source>
        <dbReference type="ARBA" id="ARBA00022741"/>
    </source>
</evidence>
<feature type="coiled-coil region" evidence="9">
    <location>
        <begin position="366"/>
        <end position="397"/>
    </location>
</feature>
<dbReference type="PROSITE" id="PS50109">
    <property type="entry name" value="HIS_KIN"/>
    <property type="match status" value="1"/>
</dbReference>
<keyword evidence="6 12" id="KW-0418">Kinase</keyword>
<name>A0A4V2F1M1_9BACT</name>
<dbReference type="Pfam" id="PF07730">
    <property type="entry name" value="HisKA_3"/>
    <property type="match status" value="1"/>
</dbReference>
<dbReference type="InterPro" id="IPR011990">
    <property type="entry name" value="TPR-like_helical_dom_sf"/>
</dbReference>
<evidence type="ECO:0000256" key="6">
    <source>
        <dbReference type="ARBA" id="ARBA00022777"/>
    </source>
</evidence>
<keyword evidence="8" id="KW-0902">Two-component regulatory system</keyword>
<dbReference type="InterPro" id="IPR003594">
    <property type="entry name" value="HATPase_dom"/>
</dbReference>